<feature type="region of interest" description="Disordered" evidence="1">
    <location>
        <begin position="1"/>
        <end position="77"/>
    </location>
</feature>
<reference evidence="2" key="1">
    <citation type="submission" date="2023-03" db="EMBL/GenBank/DDBJ databases">
        <title>Massive genome expansion in bonnet fungi (Mycena s.s.) driven by repeated elements and novel gene families across ecological guilds.</title>
        <authorList>
            <consortium name="Lawrence Berkeley National Laboratory"/>
            <person name="Harder C.B."/>
            <person name="Miyauchi S."/>
            <person name="Viragh M."/>
            <person name="Kuo A."/>
            <person name="Thoen E."/>
            <person name="Andreopoulos B."/>
            <person name="Lu D."/>
            <person name="Skrede I."/>
            <person name="Drula E."/>
            <person name="Henrissat B."/>
            <person name="Morin E."/>
            <person name="Kohler A."/>
            <person name="Barry K."/>
            <person name="LaButti K."/>
            <person name="Morin E."/>
            <person name="Salamov A."/>
            <person name="Lipzen A."/>
            <person name="Mereny Z."/>
            <person name="Hegedus B."/>
            <person name="Baldrian P."/>
            <person name="Stursova M."/>
            <person name="Weitz H."/>
            <person name="Taylor A."/>
            <person name="Grigoriev I.V."/>
            <person name="Nagy L.G."/>
            <person name="Martin F."/>
            <person name="Kauserud H."/>
        </authorList>
    </citation>
    <scope>NUCLEOTIDE SEQUENCE</scope>
    <source>
        <strain evidence="2">CBHHK182m</strain>
    </source>
</reference>
<dbReference type="Gene3D" id="3.40.50.2000">
    <property type="entry name" value="Glycogen Phosphorylase B"/>
    <property type="match status" value="1"/>
</dbReference>
<name>A0AAD7H899_9AGAR</name>
<evidence type="ECO:0000256" key="1">
    <source>
        <dbReference type="SAM" id="MobiDB-lite"/>
    </source>
</evidence>
<comment type="caution">
    <text evidence="2">The sequence shown here is derived from an EMBL/GenBank/DDBJ whole genome shotgun (WGS) entry which is preliminary data.</text>
</comment>
<dbReference type="EMBL" id="JARKIB010000318">
    <property type="protein sequence ID" value="KAJ7714858.1"/>
    <property type="molecule type" value="Genomic_DNA"/>
</dbReference>
<gene>
    <name evidence="2" type="ORF">B0H16DRAFT_512357</name>
</gene>
<evidence type="ECO:0000313" key="3">
    <source>
        <dbReference type="Proteomes" id="UP001215598"/>
    </source>
</evidence>
<organism evidence="2 3">
    <name type="scientific">Mycena metata</name>
    <dbReference type="NCBI Taxonomy" id="1033252"/>
    <lineage>
        <taxon>Eukaryota</taxon>
        <taxon>Fungi</taxon>
        <taxon>Dikarya</taxon>
        <taxon>Basidiomycota</taxon>
        <taxon>Agaricomycotina</taxon>
        <taxon>Agaricomycetes</taxon>
        <taxon>Agaricomycetidae</taxon>
        <taxon>Agaricales</taxon>
        <taxon>Marasmiineae</taxon>
        <taxon>Mycenaceae</taxon>
        <taxon>Mycena</taxon>
    </lineage>
</organism>
<dbReference type="AlphaFoldDB" id="A0AAD7H899"/>
<protein>
    <submittedName>
        <fullName evidence="2">Uncharacterized protein</fullName>
    </submittedName>
</protein>
<dbReference type="Proteomes" id="UP001215598">
    <property type="component" value="Unassembled WGS sequence"/>
</dbReference>
<sequence>MDTGPAVRPRRHDQSHPLPRSSALIIGCTGDPPAAPLSSSTASLPPPSASQPVPSESVTEEERTKLEEALGTYQPAESDPTTIARLCMCRCGWRTPLPMNITMGIVNTLWPLFHYLLWQDTASKDTSQETHYAAYAVANQAFAERIKSVEAGRPHLHPLISIPPPLTSSSSPVCSASRRARLARHRPLCAHVTRRSRAVRCEVVV</sequence>
<proteinExistence type="predicted"/>
<accession>A0AAD7H899</accession>
<keyword evidence="3" id="KW-1185">Reference proteome</keyword>
<evidence type="ECO:0000313" key="2">
    <source>
        <dbReference type="EMBL" id="KAJ7714858.1"/>
    </source>
</evidence>